<evidence type="ECO:0000256" key="5">
    <source>
        <dbReference type="ARBA" id="ARBA00022764"/>
    </source>
</evidence>
<reference evidence="11 12" key="1">
    <citation type="journal article" date="2015" name="Genome Announc.">
        <title>Complete Genome Sequence of Pseudoxanthomonas suwonensis Strain J1, a Cellulose-Degrading Bacterium Isolated from Leaf- and Wood-Enriched Soil.</title>
        <authorList>
            <person name="Hou L."/>
            <person name="Jiang J."/>
            <person name="Xu Z."/>
            <person name="Zhou Y."/>
            <person name="Leung F.C."/>
        </authorList>
    </citation>
    <scope>NUCLEOTIDE SEQUENCE [LARGE SCALE GENOMIC DNA]</scope>
    <source>
        <strain evidence="11 12">J1</strain>
    </source>
</reference>
<dbReference type="KEGG" id="psuw:WQ53_09570"/>
<dbReference type="InterPro" id="IPR050824">
    <property type="entry name" value="Thiol_disulfide_DsbA"/>
</dbReference>
<feature type="signal peptide" evidence="9">
    <location>
        <begin position="1"/>
        <end position="21"/>
    </location>
</feature>
<dbReference type="PANTHER" id="PTHR35891">
    <property type="entry name" value="THIOL:DISULFIDE INTERCHANGE PROTEIN DSBA"/>
    <property type="match status" value="1"/>
</dbReference>
<dbReference type="Proteomes" id="UP000033067">
    <property type="component" value="Chromosome"/>
</dbReference>
<feature type="region of interest" description="Disordered" evidence="8">
    <location>
        <begin position="23"/>
        <end position="80"/>
    </location>
</feature>
<dbReference type="PROSITE" id="PS51257">
    <property type="entry name" value="PROKAR_LIPOPROTEIN"/>
    <property type="match status" value="1"/>
</dbReference>
<evidence type="ECO:0000313" key="12">
    <source>
        <dbReference type="Proteomes" id="UP000033067"/>
    </source>
</evidence>
<evidence type="ECO:0000256" key="6">
    <source>
        <dbReference type="ARBA" id="ARBA00023157"/>
    </source>
</evidence>
<evidence type="ECO:0000259" key="10">
    <source>
        <dbReference type="PROSITE" id="PS51352"/>
    </source>
</evidence>
<dbReference type="Pfam" id="PF01323">
    <property type="entry name" value="DSBA"/>
    <property type="match status" value="1"/>
</dbReference>
<dbReference type="InterPro" id="IPR036249">
    <property type="entry name" value="Thioredoxin-like_sf"/>
</dbReference>
<dbReference type="PROSITE" id="PS00194">
    <property type="entry name" value="THIOREDOXIN_1"/>
    <property type="match status" value="1"/>
</dbReference>
<dbReference type="GO" id="GO:0042597">
    <property type="term" value="C:periplasmic space"/>
    <property type="evidence" value="ECO:0007669"/>
    <property type="project" value="UniProtKB-SubCell"/>
</dbReference>
<dbReference type="SUPFAM" id="SSF52833">
    <property type="entry name" value="Thioredoxin-like"/>
    <property type="match status" value="1"/>
</dbReference>
<feature type="domain" description="Thioredoxin" evidence="10">
    <location>
        <begin position="63"/>
        <end position="265"/>
    </location>
</feature>
<evidence type="ECO:0000313" key="11">
    <source>
        <dbReference type="EMBL" id="AKC86962.1"/>
    </source>
</evidence>
<evidence type="ECO:0000256" key="3">
    <source>
        <dbReference type="ARBA" id="ARBA00013831"/>
    </source>
</evidence>
<feature type="chain" id="PRO_5002415901" description="Thiol:disulfide interchange protein DsbA" evidence="9">
    <location>
        <begin position="22"/>
        <end position="272"/>
    </location>
</feature>
<dbReference type="PROSITE" id="PS51352">
    <property type="entry name" value="THIOREDOXIN_2"/>
    <property type="match status" value="1"/>
</dbReference>
<keyword evidence="4 9" id="KW-0732">Signal</keyword>
<evidence type="ECO:0000256" key="4">
    <source>
        <dbReference type="ARBA" id="ARBA00022729"/>
    </source>
</evidence>
<dbReference type="InterPro" id="IPR017937">
    <property type="entry name" value="Thioredoxin_CS"/>
</dbReference>
<keyword evidence="12" id="KW-1185">Reference proteome</keyword>
<organism evidence="11 12">
    <name type="scientific">Pseudoxanthomonas suwonensis</name>
    <dbReference type="NCBI Taxonomy" id="314722"/>
    <lineage>
        <taxon>Bacteria</taxon>
        <taxon>Pseudomonadati</taxon>
        <taxon>Pseudomonadota</taxon>
        <taxon>Gammaproteobacteria</taxon>
        <taxon>Lysobacterales</taxon>
        <taxon>Lysobacteraceae</taxon>
        <taxon>Pseudoxanthomonas</taxon>
    </lineage>
</organism>
<feature type="compositionally biased region" description="Pro residues" evidence="8">
    <location>
        <begin position="25"/>
        <end position="35"/>
    </location>
</feature>
<dbReference type="InterPro" id="IPR023205">
    <property type="entry name" value="DsbA/DsbL"/>
</dbReference>
<dbReference type="OrthoDB" id="9784896at2"/>
<evidence type="ECO:0000256" key="9">
    <source>
        <dbReference type="SAM" id="SignalP"/>
    </source>
</evidence>
<dbReference type="InterPro" id="IPR013766">
    <property type="entry name" value="Thioredoxin_domain"/>
</dbReference>
<comment type="subcellular location">
    <subcellularLocation>
        <location evidence="1">Periplasm</location>
    </subcellularLocation>
</comment>
<dbReference type="RefSeq" id="WP_052631946.1">
    <property type="nucleotide sequence ID" value="NZ_CP011144.1"/>
</dbReference>
<dbReference type="PANTHER" id="PTHR35891:SF2">
    <property type="entry name" value="THIOL:DISULFIDE INTERCHANGE PROTEIN DSBA"/>
    <property type="match status" value="1"/>
</dbReference>
<comment type="similarity">
    <text evidence="2">Belongs to the thioredoxin family. DsbA subfamily.</text>
</comment>
<gene>
    <name evidence="11" type="ORF">WQ53_09570</name>
</gene>
<dbReference type="GO" id="GO:0015036">
    <property type="term" value="F:disulfide oxidoreductase activity"/>
    <property type="evidence" value="ECO:0007669"/>
    <property type="project" value="UniProtKB-ARBA"/>
</dbReference>
<name>A0A0E3Z1V4_9GAMM</name>
<dbReference type="PATRIC" id="fig|314722.6.peg.2054"/>
<keyword evidence="7" id="KW-0676">Redox-active center</keyword>
<dbReference type="EMBL" id="CP011144">
    <property type="protein sequence ID" value="AKC86962.1"/>
    <property type="molecule type" value="Genomic_DNA"/>
</dbReference>
<dbReference type="Gene3D" id="3.40.30.10">
    <property type="entry name" value="Glutaredoxin"/>
    <property type="match status" value="1"/>
</dbReference>
<keyword evidence="5" id="KW-0574">Periplasm</keyword>
<protein>
    <recommendedName>
        <fullName evidence="3">Thiol:disulfide interchange protein DsbA</fullName>
    </recommendedName>
</protein>
<evidence type="ECO:0000256" key="8">
    <source>
        <dbReference type="SAM" id="MobiDB-lite"/>
    </source>
</evidence>
<evidence type="ECO:0000256" key="7">
    <source>
        <dbReference type="ARBA" id="ARBA00023284"/>
    </source>
</evidence>
<evidence type="ECO:0000256" key="2">
    <source>
        <dbReference type="ARBA" id="ARBA00005791"/>
    </source>
</evidence>
<proteinExistence type="inferred from homology"/>
<dbReference type="InterPro" id="IPR001853">
    <property type="entry name" value="DSBA-like_thioredoxin_dom"/>
</dbReference>
<dbReference type="AlphaFoldDB" id="A0A0E3Z1V4"/>
<accession>A0A0E3Z1V4</accession>
<feature type="compositionally biased region" description="Low complexity" evidence="8">
    <location>
        <begin position="36"/>
        <end position="74"/>
    </location>
</feature>
<sequence length="272" mass="28699">MSKRHFISLTLPLLLALTACSGPQAPAPDATPAPPATAATPETAPAETASPAEATPPAEQAAAEPAAEAAQAPAPAAPRGPAPVAGVDYVEIANGQPFQPAAGRIEVAEVFGYTCPACAQFEPVFQSWKKRQPADVSAIQVPAAFGGYWLPYARAFYAAEALGVLPQSHDAMFNAIHVQRSLPVNNNVTAEQIAPFYAQYGVDAKRFADTYNSFGVDAKMNRARQFAVKTRVEGTPSLVVNGKYTVSVDQQGYEKMLNTVDWLVAQERGGAN</sequence>
<keyword evidence="6" id="KW-1015">Disulfide bond</keyword>
<evidence type="ECO:0000256" key="1">
    <source>
        <dbReference type="ARBA" id="ARBA00004418"/>
    </source>
</evidence>
<dbReference type="CDD" id="cd03019">
    <property type="entry name" value="DsbA_DsbA"/>
    <property type="match status" value="1"/>
</dbReference>